<dbReference type="RefSeq" id="WP_007625616.1">
    <property type="nucleotide sequence ID" value="NZ_BANX01000047.1"/>
</dbReference>
<dbReference type="eggNOG" id="ENOG5033FNR">
    <property type="taxonomic scope" value="Bacteria"/>
</dbReference>
<evidence type="ECO:0000313" key="1">
    <source>
        <dbReference type="EMBL" id="GAC71016.1"/>
    </source>
</evidence>
<name>M0QRM8_9ACTN</name>
<sequence>MTQQANVDGFFITRAEIDHLKEKLDAVVHPDLLDAMYAALAADASMGGIAGGGGGHKQQHSKPPYAMHIDALIDELHNELTTVIRDMCETRKIEVPDIGGATQDAARWLIRYRFGLALMEEAPLHYRHLTTVIDKCLRSVNQLQPEYRVTPAKVEAANRQVVTARQVEKLARQLGDEGRGLTVRRVKYLREHDMLTGTKDHDSDTWFYHLGDVIAAHKRARENRARPKVDVR</sequence>
<dbReference type="AlphaFoldDB" id="M0QRM8"/>
<reference evidence="1 2" key="1">
    <citation type="submission" date="2013-01" db="EMBL/GenBank/DDBJ databases">
        <title>Whole genome shotgun sequence of Gordonia soli NBRC 108243.</title>
        <authorList>
            <person name="Isaki-Nakamura S."/>
            <person name="Hosoyama A."/>
            <person name="Tsuchikane K."/>
            <person name="Ando Y."/>
            <person name="Baba S."/>
            <person name="Ohji S."/>
            <person name="Hamada M."/>
            <person name="Tamura T."/>
            <person name="Yamazoe A."/>
            <person name="Yamazaki S."/>
            <person name="Fujita N."/>
        </authorList>
    </citation>
    <scope>NUCLEOTIDE SEQUENCE [LARGE SCALE GENOMIC DNA]</scope>
    <source>
        <strain evidence="1 2">NBRC 108243</strain>
    </source>
</reference>
<evidence type="ECO:0000313" key="2">
    <source>
        <dbReference type="Proteomes" id="UP000011666"/>
    </source>
</evidence>
<dbReference type="STRING" id="1223545.GS4_47_00050"/>
<keyword evidence="2" id="KW-1185">Reference proteome</keyword>
<dbReference type="Proteomes" id="UP000011666">
    <property type="component" value="Unassembled WGS sequence"/>
</dbReference>
<accession>M0QRM8</accession>
<gene>
    <name evidence="1" type="ORF">GS4_47_00050</name>
</gene>
<protein>
    <submittedName>
        <fullName evidence="1">Uncharacterized protein</fullName>
    </submittedName>
</protein>
<proteinExistence type="predicted"/>
<dbReference type="OrthoDB" id="4541523at2"/>
<comment type="caution">
    <text evidence="1">The sequence shown here is derived from an EMBL/GenBank/DDBJ whole genome shotgun (WGS) entry which is preliminary data.</text>
</comment>
<dbReference type="EMBL" id="BANX01000047">
    <property type="protein sequence ID" value="GAC71016.1"/>
    <property type="molecule type" value="Genomic_DNA"/>
</dbReference>
<organism evidence="1 2">
    <name type="scientific">Gordonia soli NBRC 108243</name>
    <dbReference type="NCBI Taxonomy" id="1223545"/>
    <lineage>
        <taxon>Bacteria</taxon>
        <taxon>Bacillati</taxon>
        <taxon>Actinomycetota</taxon>
        <taxon>Actinomycetes</taxon>
        <taxon>Mycobacteriales</taxon>
        <taxon>Gordoniaceae</taxon>
        <taxon>Gordonia</taxon>
    </lineage>
</organism>